<dbReference type="AlphaFoldDB" id="A0A0F3GIJ6"/>
<evidence type="ECO:0000256" key="3">
    <source>
        <dbReference type="ARBA" id="ARBA00012669"/>
    </source>
</evidence>
<evidence type="ECO:0000256" key="6">
    <source>
        <dbReference type="ARBA" id="ARBA00022679"/>
    </source>
</evidence>
<accession>A0A0F3GIJ6</accession>
<proteinExistence type="predicted"/>
<keyword evidence="7" id="KW-0479">Metal-binding</keyword>
<dbReference type="GO" id="GO:0034628">
    <property type="term" value="P:'de novo' NAD+ biosynthetic process from L-aspartate"/>
    <property type="evidence" value="ECO:0007669"/>
    <property type="project" value="TreeGrafter"/>
</dbReference>
<dbReference type="GO" id="GO:0046872">
    <property type="term" value="F:metal ion binding"/>
    <property type="evidence" value="ECO:0007669"/>
    <property type="project" value="UniProtKB-KW"/>
</dbReference>
<dbReference type="GO" id="GO:0008987">
    <property type="term" value="F:quinolinate synthetase A activity"/>
    <property type="evidence" value="ECO:0007669"/>
    <property type="project" value="UniProtKB-UniRule"/>
</dbReference>
<dbReference type="Proteomes" id="UP000033423">
    <property type="component" value="Unassembled WGS sequence"/>
</dbReference>
<evidence type="ECO:0000256" key="10">
    <source>
        <dbReference type="NCBIfam" id="TIGR00550"/>
    </source>
</evidence>
<dbReference type="GO" id="GO:0005829">
    <property type="term" value="C:cytosol"/>
    <property type="evidence" value="ECO:0007669"/>
    <property type="project" value="TreeGrafter"/>
</dbReference>
<evidence type="ECO:0000256" key="4">
    <source>
        <dbReference type="ARBA" id="ARBA00022485"/>
    </source>
</evidence>
<comment type="cofactor">
    <cofactor evidence="1">
        <name>[4Fe-4S] cluster</name>
        <dbReference type="ChEBI" id="CHEBI:49883"/>
    </cofactor>
</comment>
<keyword evidence="12" id="KW-1185">Reference proteome</keyword>
<sequence length="326" mass="36633">MAGNERLKEDILRLKQSRNALILAHNYQIDDVQDIADYTGDSLELSRKAAATDFDVIVFCGVRFMAESAAILSPGKTVLLPASNAFCPMAEMITVNSQREIYDAFPGYSNPPQYVYPSSFTLNDIRKKYPDTPVVAYVNTTAKVKAHSDVCCTSANVVKVINSLSQDRVICIPDKNLSMWAAKNTDKEVIAWDGYCHVHDRIRPADVEKAKSEHPQAMFMAHPECRLDVLNLADHVTSTSGMLRFAQTSLAKEFIVGTEVGLMYRLRKENPDKTFYPLRRDMLCPNMKKTNLQSVYSALAEMKNVITVEDEIRHSARIALDRMLSI</sequence>
<comment type="caution">
    <text evidence="11">The sequence shown here is derived from an EMBL/GenBank/DDBJ whole genome shotgun (WGS) entry which is preliminary data.</text>
</comment>
<evidence type="ECO:0000256" key="8">
    <source>
        <dbReference type="ARBA" id="ARBA00023004"/>
    </source>
</evidence>
<dbReference type="PANTHER" id="PTHR30573:SF0">
    <property type="entry name" value="QUINOLINATE SYNTHASE, CHLOROPLASTIC"/>
    <property type="match status" value="1"/>
</dbReference>
<dbReference type="InterPro" id="IPR036094">
    <property type="entry name" value="NadA_sf"/>
</dbReference>
<dbReference type="InterPro" id="IPR003473">
    <property type="entry name" value="NadA"/>
</dbReference>
<dbReference type="EMBL" id="LACI01002611">
    <property type="protein sequence ID" value="KJU81662.1"/>
    <property type="molecule type" value="Genomic_DNA"/>
</dbReference>
<dbReference type="EC" id="2.5.1.72" evidence="3 10"/>
<dbReference type="Gene3D" id="3.40.50.10800">
    <property type="entry name" value="NadA-like"/>
    <property type="match status" value="3"/>
</dbReference>
<keyword evidence="8" id="KW-0408">Iron</keyword>
<evidence type="ECO:0000256" key="1">
    <source>
        <dbReference type="ARBA" id="ARBA00001966"/>
    </source>
</evidence>
<comment type="pathway">
    <text evidence="2">Cofactor biosynthesis; NAD(+) biosynthesis; quinolinate from iminoaspartate: step 1/1.</text>
</comment>
<keyword evidence="9" id="KW-0411">Iron-sulfur</keyword>
<organism evidence="11 12">
    <name type="scientific">Candidatus Magnetobacterium bavaricum</name>
    <dbReference type="NCBI Taxonomy" id="29290"/>
    <lineage>
        <taxon>Bacteria</taxon>
        <taxon>Pseudomonadati</taxon>
        <taxon>Nitrospirota</taxon>
        <taxon>Thermodesulfovibrionia</taxon>
        <taxon>Thermodesulfovibrionales</taxon>
        <taxon>Candidatus Magnetobacteriaceae</taxon>
        <taxon>Candidatus Magnetobacterium</taxon>
    </lineage>
</organism>
<dbReference type="UniPathway" id="UPA00253">
    <property type="reaction ID" value="UER00327"/>
</dbReference>
<dbReference type="NCBIfam" id="TIGR00550">
    <property type="entry name" value="nadA"/>
    <property type="match status" value="1"/>
</dbReference>
<keyword evidence="5" id="KW-0662">Pyridine nucleotide biosynthesis</keyword>
<dbReference type="PATRIC" id="fig|29290.4.peg.8105"/>
<gene>
    <name evidence="11" type="ORF">MBAV_006148</name>
</gene>
<reference evidence="11 12" key="1">
    <citation type="submission" date="2015-02" db="EMBL/GenBank/DDBJ databases">
        <title>Single-cell genomics of uncultivated deep-branching MTB reveals a conserved set of magnetosome genes.</title>
        <authorList>
            <person name="Kolinko S."/>
            <person name="Richter M."/>
            <person name="Glockner F.O."/>
            <person name="Brachmann A."/>
            <person name="Schuler D."/>
        </authorList>
    </citation>
    <scope>NUCLEOTIDE SEQUENCE [LARGE SCALE GENOMIC DNA]</scope>
    <source>
        <strain evidence="11">TM-1</strain>
    </source>
</reference>
<dbReference type="GO" id="GO:0051539">
    <property type="term" value="F:4 iron, 4 sulfur cluster binding"/>
    <property type="evidence" value="ECO:0007669"/>
    <property type="project" value="UniProtKB-KW"/>
</dbReference>
<protein>
    <recommendedName>
        <fullName evidence="3 10">Quinolinate synthase</fullName>
        <ecNumber evidence="3 10">2.5.1.72</ecNumber>
    </recommendedName>
</protein>
<evidence type="ECO:0000256" key="2">
    <source>
        <dbReference type="ARBA" id="ARBA00005065"/>
    </source>
</evidence>
<keyword evidence="6" id="KW-0808">Transferase</keyword>
<evidence type="ECO:0000313" key="12">
    <source>
        <dbReference type="Proteomes" id="UP000033423"/>
    </source>
</evidence>
<dbReference type="Pfam" id="PF02445">
    <property type="entry name" value="NadA"/>
    <property type="match status" value="1"/>
</dbReference>
<name>A0A0F3GIJ6_9BACT</name>
<evidence type="ECO:0000256" key="7">
    <source>
        <dbReference type="ARBA" id="ARBA00022723"/>
    </source>
</evidence>
<evidence type="ECO:0000256" key="5">
    <source>
        <dbReference type="ARBA" id="ARBA00022642"/>
    </source>
</evidence>
<dbReference type="PANTHER" id="PTHR30573">
    <property type="entry name" value="QUINOLINATE SYNTHETASE A"/>
    <property type="match status" value="1"/>
</dbReference>
<keyword evidence="4" id="KW-0004">4Fe-4S</keyword>
<evidence type="ECO:0000256" key="9">
    <source>
        <dbReference type="ARBA" id="ARBA00023014"/>
    </source>
</evidence>
<evidence type="ECO:0000313" key="11">
    <source>
        <dbReference type="EMBL" id="KJU81662.1"/>
    </source>
</evidence>
<dbReference type="SUPFAM" id="SSF142754">
    <property type="entry name" value="NadA-like"/>
    <property type="match status" value="1"/>
</dbReference>